<evidence type="ECO:0000259" key="3">
    <source>
        <dbReference type="Pfam" id="PF00496"/>
    </source>
</evidence>
<dbReference type="InterPro" id="IPR000914">
    <property type="entry name" value="SBP_5_dom"/>
</dbReference>
<dbReference type="EMBL" id="QXJK01000008">
    <property type="protein sequence ID" value="RIX34259.1"/>
    <property type="molecule type" value="Genomic_DNA"/>
</dbReference>
<dbReference type="InterPro" id="IPR039424">
    <property type="entry name" value="SBP_5"/>
</dbReference>
<dbReference type="GO" id="GO:1904680">
    <property type="term" value="F:peptide transmembrane transporter activity"/>
    <property type="evidence" value="ECO:0007669"/>
    <property type="project" value="TreeGrafter"/>
</dbReference>
<dbReference type="PIRSF" id="PIRSF002741">
    <property type="entry name" value="MppA"/>
    <property type="match status" value="1"/>
</dbReference>
<comment type="caution">
    <text evidence="4">The sequence shown here is derived from an EMBL/GenBank/DDBJ whole genome shotgun (WGS) entry which is preliminary data.</text>
</comment>
<dbReference type="GO" id="GO:0015833">
    <property type="term" value="P:peptide transport"/>
    <property type="evidence" value="ECO:0007669"/>
    <property type="project" value="TreeGrafter"/>
</dbReference>
<organism evidence="4 5">
    <name type="scientific">Corynebacterium falsenii</name>
    <dbReference type="NCBI Taxonomy" id="108486"/>
    <lineage>
        <taxon>Bacteria</taxon>
        <taxon>Bacillati</taxon>
        <taxon>Actinomycetota</taxon>
        <taxon>Actinomycetes</taxon>
        <taxon>Mycobacteriales</taxon>
        <taxon>Corynebacteriaceae</taxon>
        <taxon>Corynebacterium</taxon>
    </lineage>
</organism>
<dbReference type="AlphaFoldDB" id="A0A418Q632"/>
<sequence>MKRSKKVSVAAGIAAATLLGGSLTACGSDDKSGSNNASGNGSNIILTDGTEPQNPLVTTNTNENGGGRVLDQIYTGLVRYTNDGKVENAVAEKITPNDDATEYTIKLKDAWTFTNGEKVTADSFIDAWNYGAAAKNAQLQADFYSPIEGFDAVSKEGSTEDKMSGLQKVSDLEFKVKLSQPESSFPVRLGASPYMPLPKAAFEDMKAFGEKPIGNGPYKLADKNGWVHNQEINLVTNEDYKGENKPKNGGVTFKMYNNLDTVYTDLQSGNLDLTYNTVPSNAMAVYKDDFPDSHEDKPIAAIQNVTIPERLAHFGNDEEGKLRREAISLSINRKLVADKIFHGSRVPAKDFGAPTLGEGGTPDIKGNDVLDNNPEKAKELWKKADEIKPWSGTFEIAYNADGGHKEWVEAVTNDISQTLGIQAQGKSYPTFKAMRDEITNKKINTAFRSGWQADYPSIANFLEPQYATGGSSNDGGYSNPEFDKLLKEAAAQTDEKKAQETYNKAQAVLMEQLPAIPLFYYAATDAWNTNLSNVAYSWNGTADLPPIEKK</sequence>
<evidence type="ECO:0000313" key="4">
    <source>
        <dbReference type="EMBL" id="RIX34259.1"/>
    </source>
</evidence>
<dbReference type="GO" id="GO:0043190">
    <property type="term" value="C:ATP-binding cassette (ABC) transporter complex"/>
    <property type="evidence" value="ECO:0007669"/>
    <property type="project" value="InterPro"/>
</dbReference>
<dbReference type="Gene3D" id="3.90.76.10">
    <property type="entry name" value="Dipeptide-binding Protein, Domain 1"/>
    <property type="match status" value="1"/>
</dbReference>
<feature type="signal peptide" evidence="2">
    <location>
        <begin position="1"/>
        <end position="27"/>
    </location>
</feature>
<evidence type="ECO:0000313" key="5">
    <source>
        <dbReference type="Proteomes" id="UP000285278"/>
    </source>
</evidence>
<keyword evidence="5" id="KW-1185">Reference proteome</keyword>
<dbReference type="InterPro" id="IPR030678">
    <property type="entry name" value="Peptide/Ni-bd"/>
</dbReference>
<evidence type="ECO:0000256" key="2">
    <source>
        <dbReference type="SAM" id="SignalP"/>
    </source>
</evidence>
<feature type="chain" id="PRO_5018970557" evidence="2">
    <location>
        <begin position="28"/>
        <end position="550"/>
    </location>
</feature>
<feature type="region of interest" description="Disordered" evidence="1">
    <location>
        <begin position="352"/>
        <end position="372"/>
    </location>
</feature>
<accession>A0A418Q632</accession>
<reference evidence="4 5" key="1">
    <citation type="submission" date="2018-09" db="EMBL/GenBank/DDBJ databases">
        <title>Optimization and identification of Corynebacterium falsenii FN1-14 from fish paste.</title>
        <authorList>
            <person name="Daroonpunt R."/>
            <person name="Tanasupawat S."/>
        </authorList>
    </citation>
    <scope>NUCLEOTIDE SEQUENCE [LARGE SCALE GENOMIC DNA]</scope>
    <source>
        <strain evidence="4 5">FN1-14</strain>
    </source>
</reference>
<dbReference type="Gene3D" id="3.10.105.10">
    <property type="entry name" value="Dipeptide-binding Protein, Domain 3"/>
    <property type="match status" value="1"/>
</dbReference>
<dbReference type="Proteomes" id="UP000285278">
    <property type="component" value="Unassembled WGS sequence"/>
</dbReference>
<feature type="compositionally biased region" description="Low complexity" evidence="1">
    <location>
        <begin position="29"/>
        <end position="43"/>
    </location>
</feature>
<protein>
    <submittedName>
        <fullName evidence="4">ABC transporter substrate-binding protein</fullName>
    </submittedName>
</protein>
<dbReference type="PANTHER" id="PTHR30290:SF83">
    <property type="entry name" value="ABC TRANSPORTER SUBSTRATE-BINDING PROTEIN"/>
    <property type="match status" value="1"/>
</dbReference>
<dbReference type="RefSeq" id="WP_119664966.1">
    <property type="nucleotide sequence ID" value="NZ_QXJK01000008.1"/>
</dbReference>
<evidence type="ECO:0000256" key="1">
    <source>
        <dbReference type="SAM" id="MobiDB-lite"/>
    </source>
</evidence>
<gene>
    <name evidence="4" type="ORF">D3M95_07990</name>
</gene>
<name>A0A418Q632_9CORY</name>
<dbReference type="OrthoDB" id="9046151at2"/>
<proteinExistence type="predicted"/>
<dbReference type="Pfam" id="PF00496">
    <property type="entry name" value="SBP_bac_5"/>
    <property type="match status" value="1"/>
</dbReference>
<dbReference type="GO" id="GO:0042597">
    <property type="term" value="C:periplasmic space"/>
    <property type="evidence" value="ECO:0007669"/>
    <property type="project" value="UniProtKB-ARBA"/>
</dbReference>
<feature type="domain" description="Solute-binding protein family 5" evidence="3">
    <location>
        <begin position="85"/>
        <end position="472"/>
    </location>
</feature>
<dbReference type="PROSITE" id="PS51257">
    <property type="entry name" value="PROKAR_LIPOPROTEIN"/>
    <property type="match status" value="1"/>
</dbReference>
<dbReference type="STRING" id="1451189.CFAL_02200"/>
<keyword evidence="2" id="KW-0732">Signal</keyword>
<dbReference type="PANTHER" id="PTHR30290">
    <property type="entry name" value="PERIPLASMIC BINDING COMPONENT OF ABC TRANSPORTER"/>
    <property type="match status" value="1"/>
</dbReference>
<dbReference type="SUPFAM" id="SSF53850">
    <property type="entry name" value="Periplasmic binding protein-like II"/>
    <property type="match status" value="1"/>
</dbReference>
<feature type="region of interest" description="Disordered" evidence="1">
    <location>
        <begin position="29"/>
        <end position="52"/>
    </location>
</feature>
<dbReference type="Gene3D" id="3.40.190.10">
    <property type="entry name" value="Periplasmic binding protein-like II"/>
    <property type="match status" value="1"/>
</dbReference>
<dbReference type="CDD" id="cd00995">
    <property type="entry name" value="PBP2_NikA_DppA_OppA_like"/>
    <property type="match status" value="1"/>
</dbReference>